<keyword evidence="11" id="KW-1185">Reference proteome</keyword>
<dbReference type="Gene3D" id="6.10.250.690">
    <property type="match status" value="1"/>
</dbReference>
<feature type="domain" description="OmpR/PhoB-type" evidence="9">
    <location>
        <begin position="131"/>
        <end position="230"/>
    </location>
</feature>
<sequence>MKQRILVIEDDENIRDVCRRYMEREGYEVLAASDGYEGSAMFQRCETDLVVVDIMLPGKDGYELCQEIRQQADTPIIILTARGDERDRLMGLTLGADDYLTKPFSPRELMLRIHNVLRRVNLSKSLDPQDSAVLSYGRLTIDLSVRRVMIAGQAIDLTAKEFEVLCVMARRPGQVFSKGQLLDLVWGYDNLVNTSAVTVLIRRLREKIETNPSQPVFIRTVWGIGYRFEPSGEGRT</sequence>
<dbReference type="InterPro" id="IPR036388">
    <property type="entry name" value="WH-like_DNA-bd_sf"/>
</dbReference>
<dbReference type="InterPro" id="IPR001789">
    <property type="entry name" value="Sig_transdc_resp-reg_receiver"/>
</dbReference>
<evidence type="ECO:0000256" key="3">
    <source>
        <dbReference type="ARBA" id="ARBA00023015"/>
    </source>
</evidence>
<keyword evidence="2" id="KW-0902">Two-component regulatory system</keyword>
<dbReference type="Gene3D" id="3.40.50.2300">
    <property type="match status" value="1"/>
</dbReference>
<dbReference type="Gene3D" id="1.10.10.10">
    <property type="entry name" value="Winged helix-like DNA-binding domain superfamily/Winged helix DNA-binding domain"/>
    <property type="match status" value="1"/>
</dbReference>
<evidence type="ECO:0000256" key="6">
    <source>
        <dbReference type="PROSITE-ProRule" id="PRU00169"/>
    </source>
</evidence>
<dbReference type="PANTHER" id="PTHR48111">
    <property type="entry name" value="REGULATOR OF RPOS"/>
    <property type="match status" value="1"/>
</dbReference>
<name>A0ABT9XM36_9BACL</name>
<dbReference type="Pfam" id="PF00486">
    <property type="entry name" value="Trans_reg_C"/>
    <property type="match status" value="1"/>
</dbReference>
<dbReference type="SMART" id="SM00448">
    <property type="entry name" value="REC"/>
    <property type="match status" value="1"/>
</dbReference>
<dbReference type="SUPFAM" id="SSF46894">
    <property type="entry name" value="C-terminal effector domain of the bipartite response regulators"/>
    <property type="match status" value="1"/>
</dbReference>
<dbReference type="InterPro" id="IPR001867">
    <property type="entry name" value="OmpR/PhoB-type_DNA-bd"/>
</dbReference>
<evidence type="ECO:0000256" key="4">
    <source>
        <dbReference type="ARBA" id="ARBA00023125"/>
    </source>
</evidence>
<evidence type="ECO:0000256" key="2">
    <source>
        <dbReference type="ARBA" id="ARBA00023012"/>
    </source>
</evidence>
<feature type="DNA-binding region" description="OmpR/PhoB-type" evidence="7">
    <location>
        <begin position="131"/>
        <end position="230"/>
    </location>
</feature>
<feature type="domain" description="Response regulatory" evidence="8">
    <location>
        <begin position="4"/>
        <end position="117"/>
    </location>
</feature>
<dbReference type="PROSITE" id="PS50110">
    <property type="entry name" value="RESPONSE_REGULATORY"/>
    <property type="match status" value="1"/>
</dbReference>
<evidence type="ECO:0000256" key="1">
    <source>
        <dbReference type="ARBA" id="ARBA00022553"/>
    </source>
</evidence>
<evidence type="ECO:0000259" key="8">
    <source>
        <dbReference type="PROSITE" id="PS50110"/>
    </source>
</evidence>
<dbReference type="InterPro" id="IPR016032">
    <property type="entry name" value="Sig_transdc_resp-reg_C-effctor"/>
</dbReference>
<dbReference type="SUPFAM" id="SSF52172">
    <property type="entry name" value="CheY-like"/>
    <property type="match status" value="1"/>
</dbReference>
<proteinExistence type="predicted"/>
<comment type="caution">
    <text evidence="10">The sequence shown here is derived from an EMBL/GenBank/DDBJ whole genome shotgun (WGS) entry which is preliminary data.</text>
</comment>
<keyword evidence="5" id="KW-0804">Transcription</keyword>
<dbReference type="SMART" id="SM00862">
    <property type="entry name" value="Trans_reg_C"/>
    <property type="match status" value="1"/>
</dbReference>
<evidence type="ECO:0000259" key="9">
    <source>
        <dbReference type="PROSITE" id="PS51755"/>
    </source>
</evidence>
<evidence type="ECO:0000256" key="7">
    <source>
        <dbReference type="PROSITE-ProRule" id="PRU01091"/>
    </source>
</evidence>
<dbReference type="InterPro" id="IPR011006">
    <property type="entry name" value="CheY-like_superfamily"/>
</dbReference>
<dbReference type="RefSeq" id="WP_274457155.1">
    <property type="nucleotide sequence ID" value="NZ_CP067097.1"/>
</dbReference>
<evidence type="ECO:0000256" key="5">
    <source>
        <dbReference type="ARBA" id="ARBA00023163"/>
    </source>
</evidence>
<keyword evidence="4 7" id="KW-0238">DNA-binding</keyword>
<dbReference type="InterPro" id="IPR039420">
    <property type="entry name" value="WalR-like"/>
</dbReference>
<dbReference type="PROSITE" id="PS51755">
    <property type="entry name" value="OMPR_PHOB"/>
    <property type="match status" value="1"/>
</dbReference>
<feature type="modified residue" description="4-aspartylphosphate" evidence="6">
    <location>
        <position position="53"/>
    </location>
</feature>
<keyword evidence="1 6" id="KW-0597">Phosphoprotein</keyword>
<keyword evidence="3" id="KW-0805">Transcription regulation</keyword>
<gene>
    <name evidence="10" type="ORF">J2S03_003250</name>
</gene>
<accession>A0ABT9XM36</accession>
<dbReference type="CDD" id="cd17574">
    <property type="entry name" value="REC_OmpR"/>
    <property type="match status" value="1"/>
</dbReference>
<dbReference type="Pfam" id="PF00072">
    <property type="entry name" value="Response_reg"/>
    <property type="match status" value="1"/>
</dbReference>
<dbReference type="EMBL" id="JAUSTP010000040">
    <property type="protein sequence ID" value="MDQ0191379.1"/>
    <property type="molecule type" value="Genomic_DNA"/>
</dbReference>
<dbReference type="CDD" id="cd00383">
    <property type="entry name" value="trans_reg_C"/>
    <property type="match status" value="1"/>
</dbReference>
<evidence type="ECO:0000313" key="10">
    <source>
        <dbReference type="EMBL" id="MDQ0191379.1"/>
    </source>
</evidence>
<reference evidence="10 11" key="1">
    <citation type="submission" date="2023-07" db="EMBL/GenBank/DDBJ databases">
        <title>Genomic Encyclopedia of Type Strains, Phase IV (KMG-IV): sequencing the most valuable type-strain genomes for metagenomic binning, comparative biology and taxonomic classification.</title>
        <authorList>
            <person name="Goeker M."/>
        </authorList>
    </citation>
    <scope>NUCLEOTIDE SEQUENCE [LARGE SCALE GENOMIC DNA]</scope>
    <source>
        <strain evidence="10 11">DSM 4006</strain>
    </source>
</reference>
<organism evidence="10 11">
    <name type="scientific">Alicyclobacillus cycloheptanicus</name>
    <dbReference type="NCBI Taxonomy" id="1457"/>
    <lineage>
        <taxon>Bacteria</taxon>
        <taxon>Bacillati</taxon>
        <taxon>Bacillota</taxon>
        <taxon>Bacilli</taxon>
        <taxon>Bacillales</taxon>
        <taxon>Alicyclobacillaceae</taxon>
        <taxon>Alicyclobacillus</taxon>
    </lineage>
</organism>
<dbReference type="PANTHER" id="PTHR48111:SF40">
    <property type="entry name" value="PHOSPHATE REGULON TRANSCRIPTIONAL REGULATORY PROTEIN PHOB"/>
    <property type="match status" value="1"/>
</dbReference>
<dbReference type="Proteomes" id="UP001232973">
    <property type="component" value="Unassembled WGS sequence"/>
</dbReference>
<evidence type="ECO:0000313" key="11">
    <source>
        <dbReference type="Proteomes" id="UP001232973"/>
    </source>
</evidence>
<protein>
    <submittedName>
        <fullName evidence="10">Two-component system response regulator ResD</fullName>
    </submittedName>
</protein>